<keyword evidence="10" id="KW-1185">Reference proteome</keyword>
<keyword evidence="6 8" id="KW-0472">Membrane</keyword>
<keyword evidence="5 8" id="KW-1133">Transmembrane helix</keyword>
<evidence type="ECO:0000313" key="10">
    <source>
        <dbReference type="Proteomes" id="UP001227230"/>
    </source>
</evidence>
<dbReference type="SUPFAM" id="SSF53448">
    <property type="entry name" value="Nucleotide-diphospho-sugar transferases"/>
    <property type="match status" value="1"/>
</dbReference>
<keyword evidence="7" id="KW-0961">Cell wall biogenesis/degradation</keyword>
<keyword evidence="4 8" id="KW-0812">Transmembrane</keyword>
<sequence>MSFNSNIWEERLCQWKLARERLLRRTGSQEEIPDPSDLGSVDEMELRQPEMYANYCHSEYVFSIRDNESRQFLSRKVPIPPSMIYPYRVSVIFRLVILAFFLRYRLTHPVHNAYGLWLASVFCEVWFSVSWILDQLPKWQPVNRQTFPERLCMRYNQPGKPSGLASVDVFVSTADPLKESPIVISNTILSILSVDYPAEKVSCYVSDEGAARLTLETLSLTCDFARKWVPFCKKFQIEPPSPESYFSQKVDHLKYNPYPTFSKERRLMKRRYEDFKAQINGLITKFQDVPSEGWTMKDGTPWPGNDIKNHLGMMQIIMGRGGPHGSDTRALPQVVYVSREKRPGFHHNNKAGAMNALVRVSALLTNGTYILNLDSDHYINNSRTFLEAMCFLMDPSNQKICFVQFPQRFEGVDANDRYGSHNTIFYDINLKGFDGIQGPFYLGTGCFLYRKALCGYDPSFEQKILNTRWLDLRMKRPSDNHGHYFSDASDESSSSLLVQELNSLEREFPSSFQSMEMCFGQAPLLIASNFVDDDIFSSYATIEEILRAAIHVISCDYEDKTAWGIEVGWIYGSQTGDVLTGLKMHARGWRSVYCMPVRAAFRGSAPINLSDRLTQITYEANIWFMLVVLSIFAHGFLELRWSGVSLQERWRNQQFWVIAGVSSHFFAIFQGLFKVMLGLNTRSSTLMKTHDEDSAIEFYKFKWTSLLILPTTLILINLWAVVAMIFSIVVHGYGSFGPLFAKLFFSFCVIVHLYPFLKGLLVRKHNIPTVVILWSLILATLFCLLWVRLDPFTTRFQGPDAEACGYEC</sequence>
<evidence type="ECO:0000256" key="7">
    <source>
        <dbReference type="ARBA" id="ARBA00023316"/>
    </source>
</evidence>
<organism evidence="9 10">
    <name type="scientific">Vitis vinifera</name>
    <name type="common">Grape</name>
    <dbReference type="NCBI Taxonomy" id="29760"/>
    <lineage>
        <taxon>Eukaryota</taxon>
        <taxon>Viridiplantae</taxon>
        <taxon>Streptophyta</taxon>
        <taxon>Embryophyta</taxon>
        <taxon>Tracheophyta</taxon>
        <taxon>Spermatophyta</taxon>
        <taxon>Magnoliopsida</taxon>
        <taxon>eudicotyledons</taxon>
        <taxon>Gunneridae</taxon>
        <taxon>Pentapetalae</taxon>
        <taxon>rosids</taxon>
        <taxon>Vitales</taxon>
        <taxon>Vitaceae</taxon>
        <taxon>Viteae</taxon>
        <taxon>Vitis</taxon>
    </lineage>
</organism>
<keyword evidence="2" id="KW-0328">Glycosyltransferase</keyword>
<dbReference type="PANTHER" id="PTHR13301">
    <property type="entry name" value="X-BOX TRANSCRIPTION FACTOR-RELATED"/>
    <property type="match status" value="1"/>
</dbReference>
<reference evidence="9 10" key="1">
    <citation type="journal article" date="2023" name="Hortic Res">
        <title>The complete reference genome for grapevine (Vitis vinifera L.) genetics and breeding.</title>
        <authorList>
            <person name="Shi X."/>
            <person name="Cao S."/>
            <person name="Wang X."/>
            <person name="Huang S."/>
            <person name="Wang Y."/>
            <person name="Liu Z."/>
            <person name="Liu W."/>
            <person name="Leng X."/>
            <person name="Peng Y."/>
            <person name="Wang N."/>
            <person name="Wang Y."/>
            <person name="Ma Z."/>
            <person name="Xu X."/>
            <person name="Zhang F."/>
            <person name="Xue H."/>
            <person name="Zhong H."/>
            <person name="Wang Y."/>
            <person name="Zhang K."/>
            <person name="Velt A."/>
            <person name="Avia K."/>
            <person name="Holtgrawe D."/>
            <person name="Grimplet J."/>
            <person name="Matus J.T."/>
            <person name="Ware D."/>
            <person name="Wu X."/>
            <person name="Wang H."/>
            <person name="Liu C."/>
            <person name="Fang Y."/>
            <person name="Rustenholz C."/>
            <person name="Cheng Z."/>
            <person name="Xiao H."/>
            <person name="Zhou Y."/>
        </authorList>
    </citation>
    <scope>NUCLEOTIDE SEQUENCE [LARGE SCALE GENOMIC DNA]</scope>
    <source>
        <strain evidence="10">cv. Pinot noir / PN40024</strain>
        <tissue evidence="9">Leaf</tissue>
    </source>
</reference>
<evidence type="ECO:0000313" key="9">
    <source>
        <dbReference type="EMBL" id="WJZ90567.1"/>
    </source>
</evidence>
<comment type="subcellular location">
    <subcellularLocation>
        <location evidence="1">Endomembrane system</location>
        <topology evidence="1">Multi-pass membrane protein</topology>
    </subcellularLocation>
</comment>
<feature type="transmembrane region" description="Helical" evidence="8">
    <location>
        <begin position="655"/>
        <end position="677"/>
    </location>
</feature>
<dbReference type="EMBL" id="CP126654">
    <property type="protein sequence ID" value="WJZ90567.1"/>
    <property type="molecule type" value="Genomic_DNA"/>
</dbReference>
<feature type="transmembrane region" description="Helical" evidence="8">
    <location>
        <begin position="769"/>
        <end position="789"/>
    </location>
</feature>
<feature type="transmembrane region" description="Helical" evidence="8">
    <location>
        <begin position="622"/>
        <end position="643"/>
    </location>
</feature>
<protein>
    <submittedName>
        <fullName evidence="9">Uncharacterized protein</fullName>
    </submittedName>
</protein>
<dbReference type="Proteomes" id="UP001227230">
    <property type="component" value="Chromosome 7"/>
</dbReference>
<proteinExistence type="predicted"/>
<feature type="transmembrane region" description="Helical" evidence="8">
    <location>
        <begin position="706"/>
        <end position="733"/>
    </location>
</feature>
<evidence type="ECO:0000256" key="6">
    <source>
        <dbReference type="ARBA" id="ARBA00023136"/>
    </source>
</evidence>
<feature type="transmembrane region" description="Helical" evidence="8">
    <location>
        <begin position="739"/>
        <end position="757"/>
    </location>
</feature>
<evidence type="ECO:0000256" key="4">
    <source>
        <dbReference type="ARBA" id="ARBA00022692"/>
    </source>
</evidence>
<dbReference type="Gene3D" id="3.90.550.10">
    <property type="entry name" value="Spore Coat Polysaccharide Biosynthesis Protein SpsA, Chain A"/>
    <property type="match status" value="1"/>
</dbReference>
<keyword evidence="3" id="KW-0808">Transferase</keyword>
<evidence type="ECO:0000256" key="8">
    <source>
        <dbReference type="SAM" id="Phobius"/>
    </source>
</evidence>
<evidence type="ECO:0000256" key="2">
    <source>
        <dbReference type="ARBA" id="ARBA00022676"/>
    </source>
</evidence>
<dbReference type="InterPro" id="IPR005150">
    <property type="entry name" value="Cellulose_synth"/>
</dbReference>
<accession>A0ABY9C5N0</accession>
<evidence type="ECO:0000256" key="5">
    <source>
        <dbReference type="ARBA" id="ARBA00022989"/>
    </source>
</evidence>
<gene>
    <name evidence="9" type="ORF">VitviT2T_009702</name>
</gene>
<name>A0ABY9C5N0_VITVI</name>
<dbReference type="Pfam" id="PF03552">
    <property type="entry name" value="Cellulose_synt"/>
    <property type="match status" value="1"/>
</dbReference>
<dbReference type="InterPro" id="IPR029044">
    <property type="entry name" value="Nucleotide-diphossugar_trans"/>
</dbReference>
<evidence type="ECO:0000256" key="1">
    <source>
        <dbReference type="ARBA" id="ARBA00004127"/>
    </source>
</evidence>
<evidence type="ECO:0000256" key="3">
    <source>
        <dbReference type="ARBA" id="ARBA00022679"/>
    </source>
</evidence>